<dbReference type="PANTHER" id="PTHR45676:SF159">
    <property type="entry name" value="RING-H2 FINGER PROTEIN ATL51"/>
    <property type="match status" value="1"/>
</dbReference>
<evidence type="ECO:0000313" key="4">
    <source>
        <dbReference type="Proteomes" id="UP001370490"/>
    </source>
</evidence>
<gene>
    <name evidence="3" type="ORF">RJ641_032516</name>
</gene>
<name>A0AAN8VPX2_9MAGN</name>
<comment type="caution">
    <text evidence="3">The sequence shown here is derived from an EMBL/GenBank/DDBJ whole genome shotgun (WGS) entry which is preliminary data.</text>
</comment>
<keyword evidence="1" id="KW-0862">Zinc</keyword>
<accession>A0AAN8VPX2</accession>
<dbReference type="PANTHER" id="PTHR45676">
    <property type="entry name" value="RING-H2 FINGER PROTEIN ATL51-RELATED"/>
    <property type="match status" value="1"/>
</dbReference>
<dbReference type="InterPro" id="IPR013083">
    <property type="entry name" value="Znf_RING/FYVE/PHD"/>
</dbReference>
<dbReference type="GO" id="GO:0008270">
    <property type="term" value="F:zinc ion binding"/>
    <property type="evidence" value="ECO:0007669"/>
    <property type="project" value="UniProtKB-KW"/>
</dbReference>
<keyword evidence="4" id="KW-1185">Reference proteome</keyword>
<dbReference type="EMBL" id="JBAMMX010000006">
    <property type="protein sequence ID" value="KAK6939008.1"/>
    <property type="molecule type" value="Genomic_DNA"/>
</dbReference>
<dbReference type="Pfam" id="PF13639">
    <property type="entry name" value="zf-RING_2"/>
    <property type="match status" value="1"/>
</dbReference>
<evidence type="ECO:0000256" key="1">
    <source>
        <dbReference type="PROSITE-ProRule" id="PRU00175"/>
    </source>
</evidence>
<dbReference type="AlphaFoldDB" id="A0AAN8VPX2"/>
<proteinExistence type="predicted"/>
<sequence>MVICSDSFSANLVGSLLRRRTPIVGPNEEFQNGEVLWSLPRCHHKFHRSCIEKWLKMQRTCPLCRRIL</sequence>
<keyword evidence="1" id="KW-0479">Metal-binding</keyword>
<evidence type="ECO:0000313" key="3">
    <source>
        <dbReference type="EMBL" id="KAK6939008.1"/>
    </source>
</evidence>
<dbReference type="PROSITE" id="PS50089">
    <property type="entry name" value="ZF_RING_2"/>
    <property type="match status" value="1"/>
</dbReference>
<dbReference type="Gene3D" id="3.30.40.10">
    <property type="entry name" value="Zinc/RING finger domain, C3HC4 (zinc finger)"/>
    <property type="match status" value="1"/>
</dbReference>
<feature type="domain" description="RING-type" evidence="2">
    <location>
        <begin position="3"/>
        <end position="65"/>
    </location>
</feature>
<dbReference type="Proteomes" id="UP001370490">
    <property type="component" value="Unassembled WGS sequence"/>
</dbReference>
<dbReference type="InterPro" id="IPR001841">
    <property type="entry name" value="Znf_RING"/>
</dbReference>
<evidence type="ECO:0000259" key="2">
    <source>
        <dbReference type="PROSITE" id="PS50089"/>
    </source>
</evidence>
<reference evidence="3 4" key="1">
    <citation type="submission" date="2023-12" db="EMBL/GenBank/DDBJ databases">
        <title>A high-quality genome assembly for Dillenia turbinata (Dilleniales).</title>
        <authorList>
            <person name="Chanderbali A."/>
        </authorList>
    </citation>
    <scope>NUCLEOTIDE SEQUENCE [LARGE SCALE GENOMIC DNA]</scope>
    <source>
        <strain evidence="3">LSX21</strain>
        <tissue evidence="3">Leaf</tissue>
    </source>
</reference>
<organism evidence="3 4">
    <name type="scientific">Dillenia turbinata</name>
    <dbReference type="NCBI Taxonomy" id="194707"/>
    <lineage>
        <taxon>Eukaryota</taxon>
        <taxon>Viridiplantae</taxon>
        <taxon>Streptophyta</taxon>
        <taxon>Embryophyta</taxon>
        <taxon>Tracheophyta</taxon>
        <taxon>Spermatophyta</taxon>
        <taxon>Magnoliopsida</taxon>
        <taxon>eudicotyledons</taxon>
        <taxon>Gunneridae</taxon>
        <taxon>Pentapetalae</taxon>
        <taxon>Dilleniales</taxon>
        <taxon>Dilleniaceae</taxon>
        <taxon>Dillenia</taxon>
    </lineage>
</organism>
<dbReference type="SUPFAM" id="SSF57850">
    <property type="entry name" value="RING/U-box"/>
    <property type="match status" value="1"/>
</dbReference>
<dbReference type="GO" id="GO:0016567">
    <property type="term" value="P:protein ubiquitination"/>
    <property type="evidence" value="ECO:0007669"/>
    <property type="project" value="TreeGrafter"/>
</dbReference>
<keyword evidence="1" id="KW-0863">Zinc-finger</keyword>
<protein>
    <submittedName>
        <fullName evidence="3">Zinc finger, RING-H2-type</fullName>
    </submittedName>
</protein>